<dbReference type="NCBIfam" id="TIGR02771">
    <property type="entry name" value="TraF_Ti"/>
    <property type="match status" value="1"/>
</dbReference>
<keyword evidence="3" id="KW-0732">Signal</keyword>
<proteinExistence type="inferred from homology"/>
<keyword evidence="6" id="KW-0472">Membrane</keyword>
<name>A0A1L1PYF2_HYDIT</name>
<evidence type="ECO:0000256" key="4">
    <source>
        <dbReference type="ARBA" id="ARBA00022764"/>
    </source>
</evidence>
<keyword evidence="9" id="KW-1185">Reference proteome</keyword>
<comment type="subcellular location">
    <subcellularLocation>
        <location evidence="1">Periplasm</location>
    </subcellularLocation>
</comment>
<dbReference type="InterPro" id="IPR036286">
    <property type="entry name" value="LexA/Signal_pep-like_sf"/>
</dbReference>
<evidence type="ECO:0000256" key="1">
    <source>
        <dbReference type="ARBA" id="ARBA00004418"/>
    </source>
</evidence>
<sequence length="190" mass="20288">MLALRTVTYCTENEETPKRITVGVAIAGAAVLVLGAACYAAGARINTTKSIPVGLYWTTSAPVEKGAYVLWCPPKAGVFDDAKERGYIGAGFCAGGYGYMMKRVLAAKSDTVTVTDDGVRVNGELLPLSKPIKADSAGRPLPRFQADRYTLGNSEVLLMSDVSGTSFDGRYFGPINLSQIKTVIRPVITW</sequence>
<dbReference type="RefSeq" id="WP_428841498.1">
    <property type="nucleotide sequence ID" value="NZ_VCPF01000036.1"/>
</dbReference>
<dbReference type="GO" id="GO:0004252">
    <property type="term" value="F:serine-type endopeptidase activity"/>
    <property type="evidence" value="ECO:0007669"/>
    <property type="project" value="InterPro"/>
</dbReference>
<dbReference type="GO" id="GO:0006465">
    <property type="term" value="P:signal peptide processing"/>
    <property type="evidence" value="ECO:0007669"/>
    <property type="project" value="InterPro"/>
</dbReference>
<evidence type="ECO:0000256" key="3">
    <source>
        <dbReference type="ARBA" id="ARBA00022729"/>
    </source>
</evidence>
<evidence type="ECO:0000313" key="8">
    <source>
        <dbReference type="EMBL" id="CDN90335.1"/>
    </source>
</evidence>
<dbReference type="InterPro" id="IPR019533">
    <property type="entry name" value="Peptidase_S26"/>
</dbReference>
<keyword evidence="4" id="KW-0574">Periplasm</keyword>
<comment type="similarity">
    <text evidence="2">Belongs to the peptidase S26C family.</text>
</comment>
<evidence type="ECO:0000256" key="2">
    <source>
        <dbReference type="ARBA" id="ARBA00005849"/>
    </source>
</evidence>
<dbReference type="NCBIfam" id="NF010459">
    <property type="entry name" value="PRK13884.1"/>
    <property type="match status" value="1"/>
</dbReference>
<evidence type="ECO:0000256" key="5">
    <source>
        <dbReference type="ARBA" id="ARBA00022971"/>
    </source>
</evidence>
<keyword evidence="5" id="KW-0184">Conjugation</keyword>
<dbReference type="Gene3D" id="2.10.109.10">
    <property type="entry name" value="Umud Fragment, subunit A"/>
    <property type="match status" value="1"/>
</dbReference>
<keyword evidence="6" id="KW-0812">Transmembrane</keyword>
<organism evidence="8 9">
    <name type="scientific">Hydrogenophaga intermedia</name>
    <dbReference type="NCBI Taxonomy" id="65786"/>
    <lineage>
        <taxon>Bacteria</taxon>
        <taxon>Pseudomonadati</taxon>
        <taxon>Pseudomonadota</taxon>
        <taxon>Betaproteobacteria</taxon>
        <taxon>Burkholderiales</taxon>
        <taxon>Comamonadaceae</taxon>
        <taxon>Hydrogenophaga</taxon>
    </lineage>
</organism>
<dbReference type="AlphaFoldDB" id="A0A1L1PYF2"/>
<dbReference type="Proteomes" id="UP000028878">
    <property type="component" value="Unassembled WGS sequence"/>
</dbReference>
<protein>
    <submittedName>
        <fullName evidence="8">TraF</fullName>
    </submittedName>
</protein>
<dbReference type="EMBL" id="CCAE010000077">
    <property type="protein sequence ID" value="CDN90335.1"/>
    <property type="molecule type" value="Genomic_DNA"/>
</dbReference>
<dbReference type="GO" id="GO:0042597">
    <property type="term" value="C:periplasmic space"/>
    <property type="evidence" value="ECO:0007669"/>
    <property type="project" value="UniProtKB-SubCell"/>
</dbReference>
<accession>A0A1L1PYF2</accession>
<reference evidence="9" key="2">
    <citation type="submission" date="2014-11" db="EMBL/GenBank/DDBJ databases">
        <title>Draft genome sequence of Hydrogenophaga intermedia S1.</title>
        <authorList>
            <person name="Gan H.M."/>
            <person name="Chew T.H."/>
            <person name="Stolz A."/>
        </authorList>
    </citation>
    <scope>NUCLEOTIDE SEQUENCE [LARGE SCALE GENOMIC DNA]</scope>
    <source>
        <strain evidence="9">S1</strain>
    </source>
</reference>
<dbReference type="SUPFAM" id="SSF51306">
    <property type="entry name" value="LexA/Signal peptidase"/>
    <property type="match status" value="1"/>
</dbReference>
<evidence type="ECO:0000313" key="9">
    <source>
        <dbReference type="Proteomes" id="UP000028878"/>
    </source>
</evidence>
<dbReference type="InterPro" id="IPR014139">
    <property type="entry name" value="Peptidase_S26C_TraF"/>
</dbReference>
<feature type="transmembrane region" description="Helical" evidence="6">
    <location>
        <begin position="20"/>
        <end position="41"/>
    </location>
</feature>
<evidence type="ECO:0000256" key="6">
    <source>
        <dbReference type="SAM" id="Phobius"/>
    </source>
</evidence>
<gene>
    <name evidence="8" type="primary">traF_2</name>
    <name evidence="8" type="ORF">BN948_04779</name>
</gene>
<feature type="domain" description="Peptidase S26" evidence="7">
    <location>
        <begin position="45"/>
        <end position="182"/>
    </location>
</feature>
<keyword evidence="6" id="KW-1133">Transmembrane helix</keyword>
<dbReference type="Pfam" id="PF10502">
    <property type="entry name" value="Peptidase_S26"/>
    <property type="match status" value="1"/>
</dbReference>
<evidence type="ECO:0000259" key="7">
    <source>
        <dbReference type="Pfam" id="PF10502"/>
    </source>
</evidence>
<reference evidence="9" key="1">
    <citation type="submission" date="2014-02" db="EMBL/GenBank/DDBJ databases">
        <authorList>
            <person name="Gan H."/>
        </authorList>
    </citation>
    <scope>NUCLEOTIDE SEQUENCE [LARGE SCALE GENOMIC DNA]</scope>
    <source>
        <strain evidence="9">S1</strain>
    </source>
</reference>